<organism evidence="1 2">
    <name type="scientific">Clathrospora elynae</name>
    <dbReference type="NCBI Taxonomy" id="706981"/>
    <lineage>
        <taxon>Eukaryota</taxon>
        <taxon>Fungi</taxon>
        <taxon>Dikarya</taxon>
        <taxon>Ascomycota</taxon>
        <taxon>Pezizomycotina</taxon>
        <taxon>Dothideomycetes</taxon>
        <taxon>Pleosporomycetidae</taxon>
        <taxon>Pleosporales</taxon>
        <taxon>Diademaceae</taxon>
        <taxon>Clathrospora</taxon>
    </lineage>
</organism>
<dbReference type="InterPro" id="IPR029062">
    <property type="entry name" value="Class_I_gatase-like"/>
</dbReference>
<dbReference type="InterPro" id="IPR052158">
    <property type="entry name" value="INH-QAR"/>
</dbReference>
<dbReference type="EMBL" id="ML975997">
    <property type="protein sequence ID" value="KAF1947772.1"/>
    <property type="molecule type" value="Genomic_DNA"/>
</dbReference>
<reference evidence="1" key="1">
    <citation type="journal article" date="2020" name="Stud. Mycol.">
        <title>101 Dothideomycetes genomes: a test case for predicting lifestyles and emergence of pathogens.</title>
        <authorList>
            <person name="Haridas S."/>
            <person name="Albert R."/>
            <person name="Binder M."/>
            <person name="Bloem J."/>
            <person name="Labutti K."/>
            <person name="Salamov A."/>
            <person name="Andreopoulos B."/>
            <person name="Baker S."/>
            <person name="Barry K."/>
            <person name="Bills G."/>
            <person name="Bluhm B."/>
            <person name="Cannon C."/>
            <person name="Castanera R."/>
            <person name="Culley D."/>
            <person name="Daum C."/>
            <person name="Ezra D."/>
            <person name="Gonzalez J."/>
            <person name="Henrissat B."/>
            <person name="Kuo A."/>
            <person name="Liang C."/>
            <person name="Lipzen A."/>
            <person name="Lutzoni F."/>
            <person name="Magnuson J."/>
            <person name="Mondo S."/>
            <person name="Nolan M."/>
            <person name="Ohm R."/>
            <person name="Pangilinan J."/>
            <person name="Park H.-J."/>
            <person name="Ramirez L."/>
            <person name="Alfaro M."/>
            <person name="Sun H."/>
            <person name="Tritt A."/>
            <person name="Yoshinaga Y."/>
            <person name="Zwiers L.-H."/>
            <person name="Turgeon B."/>
            <person name="Goodwin S."/>
            <person name="Spatafora J."/>
            <person name="Crous P."/>
            <person name="Grigoriev I."/>
        </authorList>
    </citation>
    <scope>NUCLEOTIDE SEQUENCE</scope>
    <source>
        <strain evidence="1">CBS 161.51</strain>
    </source>
</reference>
<feature type="non-terminal residue" evidence="1">
    <location>
        <position position="1"/>
    </location>
</feature>
<name>A0A6A5T7F7_9PLEO</name>
<dbReference type="SUPFAM" id="SSF52317">
    <property type="entry name" value="Class I glutamine amidotransferase-like"/>
    <property type="match status" value="1"/>
</dbReference>
<evidence type="ECO:0008006" key="3">
    <source>
        <dbReference type="Google" id="ProtNLM"/>
    </source>
</evidence>
<gene>
    <name evidence="1" type="ORF">EJ02DRAFT_332509</name>
</gene>
<protein>
    <recommendedName>
        <fullName evidence="3">DJ-1/PfpI domain-containing protein</fullName>
    </recommendedName>
</protein>
<accession>A0A6A5T7F7</accession>
<dbReference type="Gene3D" id="3.40.50.880">
    <property type="match status" value="1"/>
</dbReference>
<dbReference type="Proteomes" id="UP000800038">
    <property type="component" value="Unassembled WGS sequence"/>
</dbReference>
<evidence type="ECO:0000313" key="1">
    <source>
        <dbReference type="EMBL" id="KAF1947772.1"/>
    </source>
</evidence>
<sequence>TTKTSLRIGILYEDTQMTKFAGLDLLGNLAPQIIDLVAEIMPTIAPFKQLAIPMEFLYISSSRELTKTTPYMYVKPTHTYENGLIDLKIILLGGPNLMTVKEGSLTFLQWASQQTKIMLTTCSGAMWLVRSGVLDGKKASTNRMMLGAAKMVFPKVEWLDQRWVFDAGAFRGRTNLDCWRC</sequence>
<dbReference type="PANTHER" id="PTHR43130:SF7">
    <property type="entry name" value="DJ-1_PFPI DOMAIN-CONTAINING PROTEIN"/>
    <property type="match status" value="1"/>
</dbReference>
<proteinExistence type="predicted"/>
<dbReference type="AlphaFoldDB" id="A0A6A5T7F7"/>
<dbReference type="OrthoDB" id="543156at2759"/>
<evidence type="ECO:0000313" key="2">
    <source>
        <dbReference type="Proteomes" id="UP000800038"/>
    </source>
</evidence>
<dbReference type="PANTHER" id="PTHR43130">
    <property type="entry name" value="ARAC-FAMILY TRANSCRIPTIONAL REGULATOR"/>
    <property type="match status" value="1"/>
</dbReference>
<keyword evidence="2" id="KW-1185">Reference proteome</keyword>